<dbReference type="AlphaFoldDB" id="L0AAZ4"/>
<gene>
    <name evidence="3" type="ordered locus">Calag_0542</name>
</gene>
<feature type="transmembrane region" description="Helical" evidence="2">
    <location>
        <begin position="33"/>
        <end position="57"/>
    </location>
</feature>
<organism evidence="3 4">
    <name type="scientific">Caldisphaera lagunensis (strain DSM 15908 / JCM 11604 / ANMR 0165 / IC-154)</name>
    <dbReference type="NCBI Taxonomy" id="1056495"/>
    <lineage>
        <taxon>Archaea</taxon>
        <taxon>Thermoproteota</taxon>
        <taxon>Thermoprotei</taxon>
        <taxon>Acidilobales</taxon>
        <taxon>Caldisphaeraceae</taxon>
        <taxon>Caldisphaera</taxon>
    </lineage>
</organism>
<feature type="compositionally biased region" description="Basic and acidic residues" evidence="1">
    <location>
        <begin position="1"/>
        <end position="10"/>
    </location>
</feature>
<feature type="region of interest" description="Disordered" evidence="1">
    <location>
        <begin position="1"/>
        <end position="25"/>
    </location>
</feature>
<feature type="transmembrane region" description="Helical" evidence="2">
    <location>
        <begin position="77"/>
        <end position="107"/>
    </location>
</feature>
<dbReference type="EMBL" id="CP003378">
    <property type="protein sequence ID" value="AFZ70302.1"/>
    <property type="molecule type" value="Genomic_DNA"/>
</dbReference>
<evidence type="ECO:0000256" key="2">
    <source>
        <dbReference type="SAM" id="Phobius"/>
    </source>
</evidence>
<dbReference type="HOGENOM" id="CLU_2103372_0_0_2"/>
<proteinExistence type="predicted"/>
<dbReference type="InParanoid" id="L0AAZ4"/>
<evidence type="ECO:0000313" key="4">
    <source>
        <dbReference type="Proteomes" id="UP000010469"/>
    </source>
</evidence>
<evidence type="ECO:0000313" key="3">
    <source>
        <dbReference type="EMBL" id="AFZ70302.1"/>
    </source>
</evidence>
<name>L0AAZ4_CALLD</name>
<keyword evidence="4" id="KW-1185">Reference proteome</keyword>
<dbReference type="eggNOG" id="arCOG06105">
    <property type="taxonomic scope" value="Archaea"/>
</dbReference>
<keyword evidence="2" id="KW-0472">Membrane</keyword>
<keyword evidence="2" id="KW-1133">Transmembrane helix</keyword>
<evidence type="ECO:0000256" key="1">
    <source>
        <dbReference type="SAM" id="MobiDB-lite"/>
    </source>
</evidence>
<reference evidence="4" key="1">
    <citation type="submission" date="2012-03" db="EMBL/GenBank/DDBJ databases">
        <title>Complete genome of Caldisphaera lagunensis DSM 15908.</title>
        <authorList>
            <person name="Lucas S."/>
            <person name="Copeland A."/>
            <person name="Lapidus A."/>
            <person name="Glavina del Rio T."/>
            <person name="Dalin E."/>
            <person name="Tice H."/>
            <person name="Bruce D."/>
            <person name="Goodwin L."/>
            <person name="Pitluck S."/>
            <person name="Peters L."/>
            <person name="Mikhailova N."/>
            <person name="Teshima H."/>
            <person name="Kyrpides N."/>
            <person name="Mavromatis K."/>
            <person name="Ivanova N."/>
            <person name="Brettin T."/>
            <person name="Detter J.C."/>
            <person name="Han C."/>
            <person name="Larimer F."/>
            <person name="Land M."/>
            <person name="Hauser L."/>
            <person name="Markowitz V."/>
            <person name="Cheng J.-F."/>
            <person name="Hugenholtz P."/>
            <person name="Woyke T."/>
            <person name="Wu D."/>
            <person name="Spring S."/>
            <person name="Schroeder M."/>
            <person name="Brambilla E."/>
            <person name="Klenk H.-P."/>
            <person name="Eisen J.A."/>
        </authorList>
    </citation>
    <scope>NUCLEOTIDE SEQUENCE [LARGE SCALE GENOMIC DNA]</scope>
    <source>
        <strain evidence="4">DSM 15908 / JCM 11604 / IC-154</strain>
    </source>
</reference>
<keyword evidence="2" id="KW-0812">Transmembrane</keyword>
<accession>L0AAZ4</accession>
<dbReference type="Proteomes" id="UP000010469">
    <property type="component" value="Chromosome"/>
</dbReference>
<sequence length="115" mass="12400">MKILSSKEENQPQLEKNVNDKKTNVNDKKTSKYIGIALIAIGVILLVFVFYEAYLSFLNPGFLNLLGPLNSSSSNSVPISFTAEALVILLVKVAFLGISLAAASTILSKGVELIK</sequence>
<protein>
    <submittedName>
        <fullName evidence="3">Uncharacterized protein</fullName>
    </submittedName>
</protein>
<dbReference type="STRING" id="1056495.Calag_0542"/>
<dbReference type="KEGG" id="clg:Calag_0542"/>